<feature type="transmembrane region" description="Helical" evidence="8">
    <location>
        <begin position="69"/>
        <end position="90"/>
    </location>
</feature>
<evidence type="ECO:0000256" key="5">
    <source>
        <dbReference type="ARBA" id="ARBA00022692"/>
    </source>
</evidence>
<accession>A0A1E5BJ98</accession>
<dbReference type="GO" id="GO:0009401">
    <property type="term" value="P:phosphoenolpyruvate-dependent sugar phosphotransferase system"/>
    <property type="evidence" value="ECO:0007669"/>
    <property type="project" value="InterPro"/>
</dbReference>
<evidence type="ECO:0000256" key="3">
    <source>
        <dbReference type="ARBA" id="ARBA00022475"/>
    </source>
</evidence>
<dbReference type="GO" id="GO:0005886">
    <property type="term" value="C:plasma membrane"/>
    <property type="evidence" value="ECO:0007669"/>
    <property type="project" value="UniProtKB-SubCell"/>
</dbReference>
<comment type="subcellular location">
    <subcellularLocation>
        <location evidence="1">Cell membrane</location>
        <topology evidence="1">Multi-pass membrane protein</topology>
    </subcellularLocation>
</comment>
<dbReference type="STRING" id="1187848.A1QO_17555"/>
<evidence type="ECO:0000256" key="4">
    <source>
        <dbReference type="ARBA" id="ARBA00022597"/>
    </source>
</evidence>
<dbReference type="Pfam" id="PF00563">
    <property type="entry name" value="EAL"/>
    <property type="match status" value="1"/>
</dbReference>
<dbReference type="eggNOG" id="COG2200">
    <property type="taxonomic scope" value="Bacteria"/>
</dbReference>
<dbReference type="InterPro" id="IPR051088">
    <property type="entry name" value="PTS_Sugar-EIIC/EIIB"/>
</dbReference>
<dbReference type="Pfam" id="PF02378">
    <property type="entry name" value="PTS_EIIC"/>
    <property type="match status" value="1"/>
</dbReference>
<name>A0A1E5BJ98_9VIBR</name>
<evidence type="ECO:0000256" key="8">
    <source>
        <dbReference type="SAM" id="Phobius"/>
    </source>
</evidence>
<feature type="transmembrane region" description="Helical" evidence="8">
    <location>
        <begin position="167"/>
        <end position="191"/>
    </location>
</feature>
<feature type="transmembrane region" description="Helical" evidence="8">
    <location>
        <begin position="329"/>
        <end position="354"/>
    </location>
</feature>
<dbReference type="InterPro" id="IPR003352">
    <property type="entry name" value="PTS_EIIC"/>
</dbReference>
<dbReference type="PROSITE" id="PS51105">
    <property type="entry name" value="PTS_EIIC_TYPE_3"/>
    <property type="match status" value="1"/>
</dbReference>
<dbReference type="Gene3D" id="3.20.20.450">
    <property type="entry name" value="EAL domain"/>
    <property type="match status" value="1"/>
</dbReference>
<dbReference type="GO" id="GO:0008982">
    <property type="term" value="F:protein-N(PI)-phosphohistidine-sugar phosphotransferase activity"/>
    <property type="evidence" value="ECO:0007669"/>
    <property type="project" value="InterPro"/>
</dbReference>
<feature type="transmembrane region" description="Helical" evidence="8">
    <location>
        <begin position="269"/>
        <end position="288"/>
    </location>
</feature>
<feature type="transmembrane region" description="Helical" evidence="8">
    <location>
        <begin position="35"/>
        <end position="57"/>
    </location>
</feature>
<keyword evidence="4" id="KW-0762">Sugar transport</keyword>
<evidence type="ECO:0000256" key="6">
    <source>
        <dbReference type="ARBA" id="ARBA00022989"/>
    </source>
</evidence>
<dbReference type="SMART" id="SM00052">
    <property type="entry name" value="EAL"/>
    <property type="match status" value="1"/>
</dbReference>
<protein>
    <submittedName>
        <fullName evidence="11">Diguanylate phosphodiesterase</fullName>
    </submittedName>
</protein>
<dbReference type="PROSITE" id="PS50883">
    <property type="entry name" value="EAL"/>
    <property type="match status" value="1"/>
</dbReference>
<dbReference type="CDD" id="cd01948">
    <property type="entry name" value="EAL"/>
    <property type="match status" value="1"/>
</dbReference>
<evidence type="ECO:0000259" key="9">
    <source>
        <dbReference type="PROSITE" id="PS50883"/>
    </source>
</evidence>
<feature type="domain" description="EAL" evidence="9">
    <location>
        <begin position="437"/>
        <end position="689"/>
    </location>
</feature>
<keyword evidence="2" id="KW-0813">Transport</keyword>
<feature type="transmembrane region" description="Helical" evidence="8">
    <location>
        <begin position="102"/>
        <end position="120"/>
    </location>
</feature>
<proteinExistence type="predicted"/>
<keyword evidence="3" id="KW-1003">Cell membrane</keyword>
<dbReference type="PANTHER" id="PTHR33989:SF4">
    <property type="entry name" value="PTS SYSTEM N,N'-DIACETYLCHITOBIOSE-SPECIFIC EIIC COMPONENT"/>
    <property type="match status" value="1"/>
</dbReference>
<organism evidence="11 12">
    <name type="scientific">Vibrio genomosp. F10 str. ZF-129</name>
    <dbReference type="NCBI Taxonomy" id="1187848"/>
    <lineage>
        <taxon>Bacteria</taxon>
        <taxon>Pseudomonadati</taxon>
        <taxon>Pseudomonadota</taxon>
        <taxon>Gammaproteobacteria</taxon>
        <taxon>Vibrionales</taxon>
        <taxon>Vibrionaceae</taxon>
        <taxon>Vibrio</taxon>
    </lineage>
</organism>
<feature type="transmembrane region" description="Helical" evidence="8">
    <location>
        <begin position="126"/>
        <end position="146"/>
    </location>
</feature>
<feature type="transmembrane region" description="Helical" evidence="8">
    <location>
        <begin position="374"/>
        <end position="395"/>
    </location>
</feature>
<dbReference type="SUPFAM" id="SSF141868">
    <property type="entry name" value="EAL domain-like"/>
    <property type="match status" value="1"/>
</dbReference>
<dbReference type="RefSeq" id="WP_017036975.1">
    <property type="nucleotide sequence ID" value="NZ_AJYQ02000018.1"/>
</dbReference>
<keyword evidence="7 8" id="KW-0472">Membrane</keyword>
<evidence type="ECO:0000256" key="2">
    <source>
        <dbReference type="ARBA" id="ARBA00022448"/>
    </source>
</evidence>
<gene>
    <name evidence="11" type="ORF">A1QO_17555</name>
</gene>
<dbReference type="Proteomes" id="UP000094741">
    <property type="component" value="Unassembled WGS sequence"/>
</dbReference>
<feature type="domain" description="PTS EIIC type-3" evidence="10">
    <location>
        <begin position="10"/>
        <end position="394"/>
    </location>
</feature>
<comment type="caution">
    <text evidence="11">The sequence shown here is derived from an EMBL/GenBank/DDBJ whole genome shotgun (WGS) entry which is preliminary data.</text>
</comment>
<feature type="transmembrane region" description="Helical" evidence="8">
    <location>
        <begin position="211"/>
        <end position="233"/>
    </location>
</feature>
<feature type="transmembrane region" description="Helical" evidence="8">
    <location>
        <begin position="294"/>
        <end position="317"/>
    </location>
</feature>
<dbReference type="eggNOG" id="COG1455">
    <property type="taxonomic scope" value="Bacteria"/>
</dbReference>
<dbReference type="EMBL" id="AJYQ02000018">
    <property type="protein sequence ID" value="OEE37541.1"/>
    <property type="molecule type" value="Genomic_DNA"/>
</dbReference>
<evidence type="ECO:0000313" key="12">
    <source>
        <dbReference type="Proteomes" id="UP000094741"/>
    </source>
</evidence>
<dbReference type="InterPro" id="IPR035919">
    <property type="entry name" value="EAL_sf"/>
</dbReference>
<sequence>MGMIVTRLQSTWNVIEGFSLKFITPSLLALREGMIWLLPCLMLSSFFLFFASMGEFVFGRRTEWVTSLYAIHGSIASFFPFLMTAALSYVLAMQWKLPRPPVALLSVLYLVVIGEVLPNQQSVQTFNIIIAIITPLYATPILASLLKLGSLKITRSNSGGKIVKESLNLVLPATITGVIVMIVNSLIFTGLTGNHLLSAVYLDYANEPYTFGMVFAALNSTLWFIGIHGYYALLPLVDYLQEATNLSYSTFLAGSTGPYPMNLSFMGSFVFIGGSGATLSLVLALLVFSEQKALQVIALASIPIGLINVNEILLFGLPIIFNPRLFFPFFLVPIVNVCTSMFAIQSGWVSVPVVSVPFNSPVLINAWISTNGDVGALGLQLFNVLIGTLIYLPAVRGLNKVYANRKIDFPFLDTTYTRRQEEAETLREDPIAIAQSEEKKAKSLEDQLEVISHKEFCMEYQPQICSLTGKVVGCEALVRATSSSGELVYPGAFIPWLEEAGLMKDLDVWVFKQVAKDIQIWNKSGNRTSVSINISPETLVTEDVMTPILKAITPVASQINIEITEETLLVDEQKLMMSFNRLQNLGVKVYIDDFGTGFSSLSYLNRFNIDAIKIDRSFVLALSSEKGRKVFTSILSIATRLDISVVVEGIETLEQLSFIPKSDTISVQGWYYSRSLPSKSYREYCHLNEQLTIDNGQDVSAR</sequence>
<evidence type="ECO:0000256" key="1">
    <source>
        <dbReference type="ARBA" id="ARBA00004651"/>
    </source>
</evidence>
<evidence type="ECO:0000259" key="10">
    <source>
        <dbReference type="PROSITE" id="PS51105"/>
    </source>
</evidence>
<dbReference type="InterPro" id="IPR004501">
    <property type="entry name" value="PTS_EIIC_3"/>
</dbReference>
<dbReference type="PANTHER" id="PTHR33989">
    <property type="match status" value="1"/>
</dbReference>
<reference evidence="11 12" key="1">
    <citation type="journal article" date="2012" name="Science">
        <title>Ecological populations of bacteria act as socially cohesive units of antibiotic production and resistance.</title>
        <authorList>
            <person name="Cordero O.X."/>
            <person name="Wildschutte H."/>
            <person name="Kirkup B."/>
            <person name="Proehl S."/>
            <person name="Ngo L."/>
            <person name="Hussain F."/>
            <person name="Le Roux F."/>
            <person name="Mincer T."/>
            <person name="Polz M.F."/>
        </authorList>
    </citation>
    <scope>NUCLEOTIDE SEQUENCE [LARGE SCALE GENOMIC DNA]</scope>
    <source>
        <strain evidence="11 12">ZF-129</strain>
    </source>
</reference>
<dbReference type="AlphaFoldDB" id="A0A1E5BJ98"/>
<keyword evidence="5 8" id="KW-0812">Transmembrane</keyword>
<keyword evidence="6 8" id="KW-1133">Transmembrane helix</keyword>
<evidence type="ECO:0000313" key="11">
    <source>
        <dbReference type="EMBL" id="OEE37541.1"/>
    </source>
</evidence>
<evidence type="ECO:0000256" key="7">
    <source>
        <dbReference type="ARBA" id="ARBA00023136"/>
    </source>
</evidence>
<dbReference type="InterPro" id="IPR001633">
    <property type="entry name" value="EAL_dom"/>
</dbReference>
<dbReference type="OrthoDB" id="6198205at2"/>